<reference evidence="11 12" key="1">
    <citation type="submission" date="2016-11" db="EMBL/GenBank/DDBJ databases">
        <authorList>
            <person name="Jaros S."/>
            <person name="Januszkiewicz K."/>
            <person name="Wedrychowicz H."/>
        </authorList>
    </citation>
    <scope>NUCLEOTIDE SEQUENCE [LARGE SCALE GENOMIC DNA]</scope>
    <source>
        <strain evidence="11 12">DSM 9705</strain>
    </source>
</reference>
<protein>
    <submittedName>
        <fullName evidence="11">Fe-S-cluster-containing dehydrogenase component</fullName>
    </submittedName>
</protein>
<dbReference type="PANTHER" id="PTHR43545:SF4">
    <property type="entry name" value="IRON-SULFUR PROTEIN"/>
    <property type="match status" value="1"/>
</dbReference>
<feature type="compositionally biased region" description="Basic and acidic residues" evidence="8">
    <location>
        <begin position="82"/>
        <end position="92"/>
    </location>
</feature>
<keyword evidence="4" id="KW-0677">Repeat</keyword>
<dbReference type="PROSITE" id="PS51379">
    <property type="entry name" value="4FE4S_FER_2"/>
    <property type="match status" value="2"/>
</dbReference>
<dbReference type="CDD" id="cd10561">
    <property type="entry name" value="HybA_like"/>
    <property type="match status" value="1"/>
</dbReference>
<dbReference type="InterPro" id="IPR051555">
    <property type="entry name" value="FDH_Electron_Transfer_Unit"/>
</dbReference>
<dbReference type="InterPro" id="IPR017896">
    <property type="entry name" value="4Fe4S_Fe-S-bd"/>
</dbReference>
<dbReference type="PANTHER" id="PTHR43545">
    <property type="entry name" value="FORMATE DEHYDROGENASE, NITRATE-INDUCIBLE, IRON-SULFUR SUBUNIT"/>
    <property type="match status" value="1"/>
</dbReference>
<feature type="binding site" evidence="7">
    <location>
        <position position="120"/>
    </location>
    <ligand>
        <name>[4Fe-4S] cluster</name>
        <dbReference type="ChEBI" id="CHEBI:49883"/>
        <label>3</label>
    </ligand>
</feature>
<dbReference type="AlphaFoldDB" id="A0A1M5XCQ2"/>
<dbReference type="InterPro" id="IPR017900">
    <property type="entry name" value="4Fe4S_Fe_S_CS"/>
</dbReference>
<comment type="cofactor">
    <cofactor evidence="7">
        <name>[4Fe-4S] cluster</name>
        <dbReference type="ChEBI" id="CHEBI:49883"/>
    </cofactor>
    <text evidence="7">Binds 4 [4Fe-4S] clusters per subunit.</text>
</comment>
<name>A0A1M5XCQ2_9BACT</name>
<evidence type="ECO:0000256" key="9">
    <source>
        <dbReference type="SAM" id="Phobius"/>
    </source>
</evidence>
<proteinExistence type="predicted"/>
<dbReference type="InterPro" id="IPR014603">
    <property type="entry name" value="Formate_DH_Fe-S_su"/>
</dbReference>
<evidence type="ECO:0000256" key="2">
    <source>
        <dbReference type="ARBA" id="ARBA00022485"/>
    </source>
</evidence>
<feature type="binding site" evidence="7">
    <location>
        <position position="129"/>
    </location>
    <ligand>
        <name>[4Fe-4S] cluster</name>
        <dbReference type="ChEBI" id="CHEBI:49883"/>
        <label>4</label>
    </ligand>
</feature>
<feature type="region of interest" description="Disordered" evidence="8">
    <location>
        <begin position="68"/>
        <end position="92"/>
    </location>
</feature>
<gene>
    <name evidence="11" type="ORF">SAMN02745124_02954</name>
</gene>
<dbReference type="Proteomes" id="UP000184139">
    <property type="component" value="Unassembled WGS sequence"/>
</dbReference>
<keyword evidence="9" id="KW-1133">Transmembrane helix</keyword>
<feature type="binding site" evidence="7">
    <location>
        <position position="182"/>
    </location>
    <ligand>
        <name>[4Fe-4S] cluster</name>
        <dbReference type="ChEBI" id="CHEBI:49883"/>
        <label>2</label>
    </ligand>
</feature>
<dbReference type="GO" id="GO:0030313">
    <property type="term" value="C:cell envelope"/>
    <property type="evidence" value="ECO:0007669"/>
    <property type="project" value="UniProtKB-SubCell"/>
</dbReference>
<dbReference type="InterPro" id="IPR006311">
    <property type="entry name" value="TAT_signal"/>
</dbReference>
<feature type="binding site" evidence="7">
    <location>
        <position position="117"/>
    </location>
    <ligand>
        <name>[4Fe-4S] cluster</name>
        <dbReference type="ChEBI" id="CHEBI:49883"/>
        <label>3</label>
    </ligand>
</feature>
<keyword evidence="3 7" id="KW-0479">Metal-binding</keyword>
<dbReference type="GO" id="GO:0015944">
    <property type="term" value="P:formate oxidation"/>
    <property type="evidence" value="ECO:0007669"/>
    <property type="project" value="InterPro"/>
</dbReference>
<keyword evidence="9" id="KW-0472">Membrane</keyword>
<dbReference type="GO" id="GO:0046872">
    <property type="term" value="F:metal ion binding"/>
    <property type="evidence" value="ECO:0007669"/>
    <property type="project" value="UniProtKB-KW"/>
</dbReference>
<evidence type="ECO:0000256" key="7">
    <source>
        <dbReference type="PIRSR" id="PIRSR036298-50"/>
    </source>
</evidence>
<feature type="binding site" evidence="7">
    <location>
        <position position="155"/>
    </location>
    <ligand>
        <name>[4Fe-4S] cluster</name>
        <dbReference type="ChEBI" id="CHEBI:49883"/>
        <label>4</label>
    </ligand>
</feature>
<keyword evidence="6 7" id="KW-0411">Iron-sulfur</keyword>
<evidence type="ECO:0000259" key="10">
    <source>
        <dbReference type="PROSITE" id="PS51379"/>
    </source>
</evidence>
<evidence type="ECO:0000256" key="6">
    <source>
        <dbReference type="ARBA" id="ARBA00023014"/>
    </source>
</evidence>
<evidence type="ECO:0000256" key="8">
    <source>
        <dbReference type="SAM" id="MobiDB-lite"/>
    </source>
</evidence>
<feature type="binding site" evidence="7">
    <location>
        <position position="199"/>
    </location>
    <ligand>
        <name>[4Fe-4S] cluster</name>
        <dbReference type="ChEBI" id="CHEBI:49883"/>
        <label>1</label>
    </ligand>
</feature>
<feature type="transmembrane region" description="Helical" evidence="9">
    <location>
        <begin position="271"/>
        <end position="293"/>
    </location>
</feature>
<keyword evidence="5 7" id="KW-0408">Iron</keyword>
<keyword evidence="9" id="KW-0812">Transmembrane</keyword>
<dbReference type="Gene3D" id="3.30.70.20">
    <property type="match status" value="2"/>
</dbReference>
<keyword evidence="12" id="KW-1185">Reference proteome</keyword>
<feature type="binding site" evidence="7">
    <location>
        <position position="149"/>
    </location>
    <ligand>
        <name>[4Fe-4S] cluster</name>
        <dbReference type="ChEBI" id="CHEBI:49883"/>
        <label>4</label>
    </ligand>
</feature>
<dbReference type="PROSITE" id="PS51318">
    <property type="entry name" value="TAT"/>
    <property type="match status" value="1"/>
</dbReference>
<sequence>MNGPLSRRNFLRTGLATFCATLIGTHAEKTAARDFEGYHQSKGVLVDLTRCIGCRSCEAACNKEQGLPPPETGFDDPSVFQLDEHGQPRRPDDRAYTVVNRYETEFADHPLFRKIQCNHCLEPACLTACFVNAYTKTPEGAVIYDADVCVGCRTCMIACPFSIPAFKYSSAFEPRIMKCIFCYDTRLVNGLPPACVEACPTEALTFGERETLLRIGRKRIRERPNRYVDHVYGEHEAGGTAWLYLSGVPHDEVGFDMDVPKQPIITYVKDFLAIVPMVLTIWPALFAGFHLLASREQKTIETNHASQEDSHESTGQ</sequence>
<feature type="binding site" evidence="7">
    <location>
        <position position="61"/>
    </location>
    <ligand>
        <name>[4Fe-4S] cluster</name>
        <dbReference type="ChEBI" id="CHEBI:49883"/>
        <label>2</label>
    </ligand>
</feature>
<evidence type="ECO:0000313" key="12">
    <source>
        <dbReference type="Proteomes" id="UP000184139"/>
    </source>
</evidence>
<feature type="domain" description="4Fe-4S ferredoxin-type" evidence="10">
    <location>
        <begin position="42"/>
        <end position="72"/>
    </location>
</feature>
<dbReference type="PIRSF" id="PIRSF036298">
    <property type="entry name" value="FDH_4Fe4S"/>
    <property type="match status" value="1"/>
</dbReference>
<feature type="binding site" evidence="7">
    <location>
        <position position="152"/>
    </location>
    <ligand>
        <name>[4Fe-4S] cluster</name>
        <dbReference type="ChEBI" id="CHEBI:49883"/>
        <label>4</label>
    </ligand>
</feature>
<dbReference type="Pfam" id="PF13247">
    <property type="entry name" value="Fer4_11"/>
    <property type="match status" value="1"/>
</dbReference>
<dbReference type="EMBL" id="FQXS01000019">
    <property type="protein sequence ID" value="SHH97519.1"/>
    <property type="molecule type" value="Genomic_DNA"/>
</dbReference>
<dbReference type="STRING" id="1121409.SAMN02745124_02954"/>
<comment type="subcellular location">
    <subcellularLocation>
        <location evidence="1">Cell envelope</location>
    </subcellularLocation>
</comment>
<feature type="binding site" evidence="7">
    <location>
        <position position="125"/>
    </location>
    <ligand>
        <name>[4Fe-4S] cluster</name>
        <dbReference type="ChEBI" id="CHEBI:49883"/>
        <label>3</label>
    </ligand>
</feature>
<dbReference type="GO" id="GO:0051539">
    <property type="term" value="F:4 iron, 4 sulfur cluster binding"/>
    <property type="evidence" value="ECO:0007669"/>
    <property type="project" value="UniProtKB-KW"/>
</dbReference>
<feature type="binding site" evidence="7">
    <location>
        <position position="195"/>
    </location>
    <ligand>
        <name>[4Fe-4S] cluster</name>
        <dbReference type="ChEBI" id="CHEBI:49883"/>
        <label>2</label>
    </ligand>
</feature>
<evidence type="ECO:0000256" key="1">
    <source>
        <dbReference type="ARBA" id="ARBA00004196"/>
    </source>
</evidence>
<dbReference type="RefSeq" id="WP_143166028.1">
    <property type="nucleotide sequence ID" value="NZ_FQXS01000019.1"/>
</dbReference>
<dbReference type="OrthoDB" id="9789030at2"/>
<feature type="binding site" evidence="7">
    <location>
        <position position="54"/>
    </location>
    <ligand>
        <name>[4Fe-4S] cluster</name>
        <dbReference type="ChEBI" id="CHEBI:49883"/>
        <label>1</label>
    </ligand>
</feature>
<dbReference type="GO" id="GO:0045333">
    <property type="term" value="P:cellular respiration"/>
    <property type="evidence" value="ECO:0007669"/>
    <property type="project" value="InterPro"/>
</dbReference>
<evidence type="ECO:0000256" key="4">
    <source>
        <dbReference type="ARBA" id="ARBA00022737"/>
    </source>
</evidence>
<evidence type="ECO:0000256" key="5">
    <source>
        <dbReference type="ARBA" id="ARBA00023004"/>
    </source>
</evidence>
<evidence type="ECO:0000256" key="3">
    <source>
        <dbReference type="ARBA" id="ARBA00022723"/>
    </source>
</evidence>
<dbReference type="SUPFAM" id="SSF54862">
    <property type="entry name" value="4Fe-4S ferredoxins"/>
    <property type="match status" value="1"/>
</dbReference>
<dbReference type="PROSITE" id="PS00198">
    <property type="entry name" value="4FE4S_FER_1"/>
    <property type="match status" value="1"/>
</dbReference>
<feature type="binding site" evidence="7">
    <location>
        <position position="57"/>
    </location>
    <ligand>
        <name>[4Fe-4S] cluster</name>
        <dbReference type="ChEBI" id="CHEBI:49883"/>
        <label>1</label>
    </ligand>
</feature>
<accession>A0A1M5XCQ2</accession>
<feature type="binding site" evidence="7">
    <location>
        <position position="51"/>
    </location>
    <ligand>
        <name>[4Fe-4S] cluster</name>
        <dbReference type="ChEBI" id="CHEBI:49883"/>
        <label>1</label>
    </ligand>
</feature>
<evidence type="ECO:0000313" key="11">
    <source>
        <dbReference type="EMBL" id="SHH97519.1"/>
    </source>
</evidence>
<keyword evidence="2 7" id="KW-0004">4Fe-4S</keyword>
<organism evidence="11 12">
    <name type="scientific">Desulfofustis glycolicus DSM 9705</name>
    <dbReference type="NCBI Taxonomy" id="1121409"/>
    <lineage>
        <taxon>Bacteria</taxon>
        <taxon>Pseudomonadati</taxon>
        <taxon>Thermodesulfobacteriota</taxon>
        <taxon>Desulfobulbia</taxon>
        <taxon>Desulfobulbales</taxon>
        <taxon>Desulfocapsaceae</taxon>
        <taxon>Desulfofustis</taxon>
    </lineage>
</organism>
<feature type="domain" description="4Fe-4S ferredoxin-type" evidence="10">
    <location>
        <begin position="140"/>
        <end position="169"/>
    </location>
</feature>
<feature type="binding site" evidence="7">
    <location>
        <position position="179"/>
    </location>
    <ligand>
        <name>[4Fe-4S] cluster</name>
        <dbReference type="ChEBI" id="CHEBI:49883"/>
        <label>2</label>
    </ligand>
</feature>
<feature type="binding site" evidence="7">
    <location>
        <position position="159"/>
    </location>
    <ligand>
        <name>[4Fe-4S] cluster</name>
        <dbReference type="ChEBI" id="CHEBI:49883"/>
        <label>3</label>
    </ligand>
</feature>